<feature type="domain" description="PrcB C-terminal" evidence="1">
    <location>
        <begin position="73"/>
        <end position="126"/>
    </location>
</feature>
<protein>
    <submittedName>
        <fullName evidence="2">Protease complex subunit PrcB family protein</fullName>
    </submittedName>
</protein>
<accession>A0ABS8EWF4</accession>
<name>A0ABS8EWF4_9FIRM</name>
<keyword evidence="2" id="KW-0645">Protease</keyword>
<proteinExistence type="predicted"/>
<sequence>MIRTAKKVIVLLCWILIFAGMSGCLSGGAQEERISVAFQVVAFDKAPQKLQEIIEEHKKEEIKMTWEGDEGRYIIRGYGEQPTGGYSIRADAVELMGDGLHVTTTLIPPQKEQAAAEASYPCIILLIENMDQEVTFEP</sequence>
<dbReference type="Pfam" id="PF14343">
    <property type="entry name" value="PrcB_C"/>
    <property type="match status" value="1"/>
</dbReference>
<keyword evidence="3" id="KW-1185">Reference proteome</keyword>
<dbReference type="EMBL" id="JAJEQE010000029">
    <property type="protein sequence ID" value="MCC2149407.1"/>
    <property type="molecule type" value="Genomic_DNA"/>
</dbReference>
<reference evidence="2 3" key="1">
    <citation type="submission" date="2021-10" db="EMBL/GenBank/DDBJ databases">
        <title>Anaerobic single-cell dispensing facilitates the cultivation of human gut bacteria.</title>
        <authorList>
            <person name="Afrizal A."/>
        </authorList>
    </citation>
    <scope>NUCLEOTIDE SEQUENCE [LARGE SCALE GENOMIC DNA]</scope>
    <source>
        <strain evidence="2 3">CLA-AA-H246</strain>
    </source>
</reference>
<evidence type="ECO:0000313" key="2">
    <source>
        <dbReference type="EMBL" id="MCC2149407.1"/>
    </source>
</evidence>
<keyword evidence="2" id="KW-0378">Hydrolase</keyword>
<dbReference type="RefSeq" id="WP_248835499.1">
    <property type="nucleotide sequence ID" value="NZ_JAJEQE010000029.1"/>
</dbReference>
<dbReference type="InterPro" id="IPR025748">
    <property type="entry name" value="PrcB_C_dom"/>
</dbReference>
<organism evidence="2 3">
    <name type="scientific">Hominisplanchenecus faecis</name>
    <dbReference type="NCBI Taxonomy" id="2885351"/>
    <lineage>
        <taxon>Bacteria</taxon>
        <taxon>Bacillati</taxon>
        <taxon>Bacillota</taxon>
        <taxon>Clostridia</taxon>
        <taxon>Lachnospirales</taxon>
        <taxon>Lachnospiraceae</taxon>
        <taxon>Hominisplanchenecus</taxon>
    </lineage>
</organism>
<evidence type="ECO:0000313" key="3">
    <source>
        <dbReference type="Proteomes" id="UP001299235"/>
    </source>
</evidence>
<comment type="caution">
    <text evidence="2">The sequence shown here is derived from an EMBL/GenBank/DDBJ whole genome shotgun (WGS) entry which is preliminary data.</text>
</comment>
<dbReference type="GO" id="GO:0006508">
    <property type="term" value="P:proteolysis"/>
    <property type="evidence" value="ECO:0007669"/>
    <property type="project" value="UniProtKB-KW"/>
</dbReference>
<dbReference type="GO" id="GO:0008233">
    <property type="term" value="F:peptidase activity"/>
    <property type="evidence" value="ECO:0007669"/>
    <property type="project" value="UniProtKB-KW"/>
</dbReference>
<evidence type="ECO:0000259" key="1">
    <source>
        <dbReference type="Pfam" id="PF14343"/>
    </source>
</evidence>
<dbReference type="PROSITE" id="PS51257">
    <property type="entry name" value="PROKAR_LIPOPROTEIN"/>
    <property type="match status" value="1"/>
</dbReference>
<gene>
    <name evidence="2" type="ORF">LKD42_09075</name>
</gene>
<dbReference type="Proteomes" id="UP001299235">
    <property type="component" value="Unassembled WGS sequence"/>
</dbReference>